<organism evidence="2 3">
    <name type="scientific">Thamnidium elegans</name>
    <dbReference type="NCBI Taxonomy" id="101142"/>
    <lineage>
        <taxon>Eukaryota</taxon>
        <taxon>Fungi</taxon>
        <taxon>Fungi incertae sedis</taxon>
        <taxon>Mucoromycota</taxon>
        <taxon>Mucoromycotina</taxon>
        <taxon>Mucoromycetes</taxon>
        <taxon>Mucorales</taxon>
        <taxon>Mucorineae</taxon>
        <taxon>Mucoraceae</taxon>
        <taxon>Thamnidium</taxon>
    </lineage>
</organism>
<reference evidence="2" key="1">
    <citation type="submission" date="2021-01" db="EMBL/GenBank/DDBJ databases">
        <title>Metabolic potential, ecology and presence of endohyphal bacteria is reflected in genomic diversity of Mucoromycotina.</title>
        <authorList>
            <person name="Muszewska A."/>
            <person name="Okrasinska A."/>
            <person name="Steczkiewicz K."/>
            <person name="Drgas O."/>
            <person name="Orlowska M."/>
            <person name="Perlinska-Lenart U."/>
            <person name="Aleksandrzak-Piekarczyk T."/>
            <person name="Szatraj K."/>
            <person name="Zielenkiewicz U."/>
            <person name="Pilsyk S."/>
            <person name="Malc E."/>
            <person name="Mieczkowski P."/>
            <person name="Kruszewska J.S."/>
            <person name="Biernat P."/>
            <person name="Pawlowska J."/>
        </authorList>
    </citation>
    <scope>NUCLEOTIDE SEQUENCE</scope>
    <source>
        <strain evidence="2">WA0000018081</strain>
    </source>
</reference>
<dbReference type="PANTHER" id="PTHR36424:SF1">
    <property type="entry name" value="LOW AFFINITY K(+) TRANSPORTER 1-RELATED"/>
    <property type="match status" value="1"/>
</dbReference>
<dbReference type="GO" id="GO:0005886">
    <property type="term" value="C:plasma membrane"/>
    <property type="evidence" value="ECO:0007669"/>
    <property type="project" value="InterPro"/>
</dbReference>
<dbReference type="InterPro" id="IPR031606">
    <property type="entry name" value="Kch1/2"/>
</dbReference>
<name>A0A8H7SQ81_9FUNG</name>
<gene>
    <name evidence="2" type="ORF">INT48_006027</name>
</gene>
<protein>
    <submittedName>
        <fullName evidence="2">Uncharacterized protein</fullName>
    </submittedName>
</protein>
<comment type="caution">
    <text evidence="2">The sequence shown here is derived from an EMBL/GenBank/DDBJ whole genome shotgun (WGS) entry which is preliminary data.</text>
</comment>
<dbReference type="Proteomes" id="UP000613177">
    <property type="component" value="Unassembled WGS sequence"/>
</dbReference>
<proteinExistence type="predicted"/>
<keyword evidence="3" id="KW-1185">Reference proteome</keyword>
<feature type="non-terminal residue" evidence="2">
    <location>
        <position position="1"/>
    </location>
</feature>
<keyword evidence="1" id="KW-0812">Transmembrane</keyword>
<accession>A0A8H7SQ81</accession>
<evidence type="ECO:0000313" key="2">
    <source>
        <dbReference type="EMBL" id="KAG2232153.1"/>
    </source>
</evidence>
<evidence type="ECO:0000313" key="3">
    <source>
        <dbReference type="Proteomes" id="UP000613177"/>
    </source>
</evidence>
<dbReference type="Pfam" id="PF16944">
    <property type="entry name" value="KCH"/>
    <property type="match status" value="1"/>
</dbReference>
<keyword evidence="1" id="KW-1133">Transmembrane helix</keyword>
<keyword evidence="1" id="KW-0472">Membrane</keyword>
<dbReference type="AlphaFoldDB" id="A0A8H7SQ81"/>
<dbReference type="EMBL" id="JAEPRE010000121">
    <property type="protein sequence ID" value="KAG2232153.1"/>
    <property type="molecule type" value="Genomic_DNA"/>
</dbReference>
<dbReference type="PANTHER" id="PTHR36424">
    <property type="entry name" value="PHEROMONE-REGULATED MEMBRANE PROTEIN 6"/>
    <property type="match status" value="1"/>
</dbReference>
<feature type="transmembrane region" description="Helical" evidence="1">
    <location>
        <begin position="41"/>
        <end position="67"/>
    </location>
</feature>
<dbReference type="GO" id="GO:0015079">
    <property type="term" value="F:potassium ion transmembrane transporter activity"/>
    <property type="evidence" value="ECO:0007669"/>
    <property type="project" value="InterPro"/>
</dbReference>
<feature type="transmembrane region" description="Helical" evidence="1">
    <location>
        <begin position="213"/>
        <end position="236"/>
    </location>
</feature>
<sequence>GCCGSNKPKWKREIVPDHKFENVNLDAFYDPSCTTRFGYSFVFIAVLKTMCVILADLYTAVSLLVIGQTTVTPAIPTEYSKWIFLICIMVSYLLIIWDLIKSRRILASRDISGAFTSAIVNKYLSIKDYRYYCLFKSINANSKGINNYAFFIFFTLKGWKRLLLAEAPRQVINIVTLQALVPQWLKIRNGQVTFNNDALGADLMQQILTGTMAFSVVVFAISFSLVCIAAVLYIPLFCHIRGNLKEYCCHKVDKRISEILRRQGQGRRNKRVHPEVESLISEKSYMRPLMAQSNSSSPSVASSSVDCFEKSPYFKFNELNSGLESSYFNQPKSPQQFMEKGRPKQHAYQNRRYLTPTSETTIPYQNNNTANSSIPSSTCVNEHRYQHRKYPRGY</sequence>
<feature type="transmembrane region" description="Helical" evidence="1">
    <location>
        <begin position="79"/>
        <end position="100"/>
    </location>
</feature>
<evidence type="ECO:0000256" key="1">
    <source>
        <dbReference type="SAM" id="Phobius"/>
    </source>
</evidence>